<keyword evidence="3" id="KW-1185">Reference proteome</keyword>
<proteinExistence type="predicted"/>
<comment type="caution">
    <text evidence="2">The sequence shown here is derived from an EMBL/GenBank/DDBJ whole genome shotgun (WGS) entry which is preliminary data.</text>
</comment>
<dbReference type="EMBL" id="BQNB010014065">
    <property type="protein sequence ID" value="GJT23555.1"/>
    <property type="molecule type" value="Genomic_DNA"/>
</dbReference>
<evidence type="ECO:0000313" key="3">
    <source>
        <dbReference type="Proteomes" id="UP001151760"/>
    </source>
</evidence>
<dbReference type="Proteomes" id="UP001151760">
    <property type="component" value="Unassembled WGS sequence"/>
</dbReference>
<feature type="compositionally biased region" description="Polar residues" evidence="1">
    <location>
        <begin position="7"/>
        <end position="17"/>
    </location>
</feature>
<protein>
    <submittedName>
        <fullName evidence="2">Uncharacterized protein</fullName>
    </submittedName>
</protein>
<evidence type="ECO:0000313" key="2">
    <source>
        <dbReference type="EMBL" id="GJT23555.1"/>
    </source>
</evidence>
<feature type="compositionally biased region" description="Polar residues" evidence="1">
    <location>
        <begin position="63"/>
        <end position="82"/>
    </location>
</feature>
<gene>
    <name evidence="2" type="ORF">Tco_0893492</name>
</gene>
<reference evidence="2" key="2">
    <citation type="submission" date="2022-01" db="EMBL/GenBank/DDBJ databases">
        <authorList>
            <person name="Yamashiro T."/>
            <person name="Shiraishi A."/>
            <person name="Satake H."/>
            <person name="Nakayama K."/>
        </authorList>
    </citation>
    <scope>NUCLEOTIDE SEQUENCE</scope>
</reference>
<sequence>MQIRSMEPNSRQRTTGESSYVPSKVSSISTSVRDGITGIGNRPVRTPFNLGEQNREPPKFNNLGKSTYTSSVEDNRQRQLPSSILKVGIPSDSGKKGKKQTKSNGFRVKKRRLSGGLLLQQSRSSGDCIPQDIHTSSSLLLATFLIS</sequence>
<accession>A0ABQ5C9H0</accession>
<organism evidence="2 3">
    <name type="scientific">Tanacetum coccineum</name>
    <dbReference type="NCBI Taxonomy" id="301880"/>
    <lineage>
        <taxon>Eukaryota</taxon>
        <taxon>Viridiplantae</taxon>
        <taxon>Streptophyta</taxon>
        <taxon>Embryophyta</taxon>
        <taxon>Tracheophyta</taxon>
        <taxon>Spermatophyta</taxon>
        <taxon>Magnoliopsida</taxon>
        <taxon>eudicotyledons</taxon>
        <taxon>Gunneridae</taxon>
        <taxon>Pentapetalae</taxon>
        <taxon>asterids</taxon>
        <taxon>campanulids</taxon>
        <taxon>Asterales</taxon>
        <taxon>Asteraceae</taxon>
        <taxon>Asteroideae</taxon>
        <taxon>Anthemideae</taxon>
        <taxon>Anthemidinae</taxon>
        <taxon>Tanacetum</taxon>
    </lineage>
</organism>
<reference evidence="2" key="1">
    <citation type="journal article" date="2022" name="Int. J. Mol. Sci.">
        <title>Draft Genome of Tanacetum Coccineum: Genomic Comparison of Closely Related Tanacetum-Family Plants.</title>
        <authorList>
            <person name="Yamashiro T."/>
            <person name="Shiraishi A."/>
            <person name="Nakayama K."/>
            <person name="Satake H."/>
        </authorList>
    </citation>
    <scope>NUCLEOTIDE SEQUENCE</scope>
</reference>
<feature type="region of interest" description="Disordered" evidence="1">
    <location>
        <begin position="1"/>
        <end position="106"/>
    </location>
</feature>
<feature type="compositionally biased region" description="Low complexity" evidence="1">
    <location>
        <begin position="18"/>
        <end position="32"/>
    </location>
</feature>
<evidence type="ECO:0000256" key="1">
    <source>
        <dbReference type="SAM" id="MobiDB-lite"/>
    </source>
</evidence>
<name>A0ABQ5C9H0_9ASTR</name>
<feature type="compositionally biased region" description="Basic residues" evidence="1">
    <location>
        <begin position="96"/>
        <end position="106"/>
    </location>
</feature>